<feature type="compositionally biased region" description="Basic and acidic residues" evidence="1">
    <location>
        <begin position="314"/>
        <end position="333"/>
    </location>
</feature>
<protein>
    <submittedName>
        <fullName evidence="2">Uncharacterized protein</fullName>
    </submittedName>
</protein>
<name>A0A151II62_9HYME</name>
<organism evidence="2 3">
    <name type="scientific">Cyphomyrmex costatus</name>
    <dbReference type="NCBI Taxonomy" id="456900"/>
    <lineage>
        <taxon>Eukaryota</taxon>
        <taxon>Metazoa</taxon>
        <taxon>Ecdysozoa</taxon>
        <taxon>Arthropoda</taxon>
        <taxon>Hexapoda</taxon>
        <taxon>Insecta</taxon>
        <taxon>Pterygota</taxon>
        <taxon>Neoptera</taxon>
        <taxon>Endopterygota</taxon>
        <taxon>Hymenoptera</taxon>
        <taxon>Apocrita</taxon>
        <taxon>Aculeata</taxon>
        <taxon>Formicoidea</taxon>
        <taxon>Formicidae</taxon>
        <taxon>Myrmicinae</taxon>
        <taxon>Cyphomyrmex</taxon>
    </lineage>
</organism>
<keyword evidence="3" id="KW-1185">Reference proteome</keyword>
<dbReference type="EMBL" id="KQ977516">
    <property type="protein sequence ID" value="KYN02157.1"/>
    <property type="molecule type" value="Genomic_DNA"/>
</dbReference>
<dbReference type="Proteomes" id="UP000078542">
    <property type="component" value="Unassembled WGS sequence"/>
</dbReference>
<reference evidence="2 3" key="1">
    <citation type="submission" date="2016-03" db="EMBL/GenBank/DDBJ databases">
        <title>Cyphomyrmex costatus WGS genome.</title>
        <authorList>
            <person name="Nygaard S."/>
            <person name="Hu H."/>
            <person name="Boomsma J."/>
            <person name="Zhang G."/>
        </authorList>
    </citation>
    <scope>NUCLEOTIDE SEQUENCE [LARGE SCALE GENOMIC DNA]</scope>
    <source>
        <strain evidence="2">MS0001</strain>
        <tissue evidence="2">Whole body</tissue>
    </source>
</reference>
<sequence>MLFLGWGCYMISQTYLPKVMENEITCVTLEKYPPIVESLSKIQESRSIAEMPPIFVKAETIDKINNFLEDTKFTKGENLMQNEAIGTDAISMMQTNTQNSNNIQRNNIMEAYNVNRLLMTLFGSLVHDEKFIKNSVPEKFSSIESTNEDINTYKKNNSLRHVQFLQKLRDIKAVNDLEQFKSRNDFTKDANYLILKNQESHALEAPNNPESLEFNIPTIPNLEDSIDNAREHVDLTLRDLKFSDFIKDVIQYNNNKDSTLSDETNDQVEHSESDLDSVMYPFYEFRKSSDISMEDSAEDSFTFQSVLEEEISKQVKDRSSDDVVKNEDMHDTNDSDMSMSASASENQDYLDMSVITMQSTEDQHSSEDIAKVVKNEIYDESVQPTMQDNIEFSTSNDDKFQWFNMPPRFVDLKRKDISKSDEVSSFWNTYKKDIDDVIPESQCEVTIKMGILKVECPTKFDEEWNFTSSEIPPTDIPKVNNFGDIINAFLHTKCDKDVNEQFKIENNISNGNFNQKVTTLQNNKSKIIDIIELQESTTNANDASMDLFDVTFIDPSDSKNSDENFAFHNFPFYNLNEEETKHVYENNYRNDICSIIRYMYSISQHSWHKQYALRKFLEYLQNSDHL</sequence>
<proteinExistence type="predicted"/>
<evidence type="ECO:0000313" key="3">
    <source>
        <dbReference type="Proteomes" id="UP000078542"/>
    </source>
</evidence>
<dbReference type="AlphaFoldDB" id="A0A151II62"/>
<feature type="region of interest" description="Disordered" evidence="1">
    <location>
        <begin position="314"/>
        <end position="340"/>
    </location>
</feature>
<evidence type="ECO:0000313" key="2">
    <source>
        <dbReference type="EMBL" id="KYN02157.1"/>
    </source>
</evidence>
<gene>
    <name evidence="2" type="ORF">ALC62_07043</name>
</gene>
<evidence type="ECO:0000256" key="1">
    <source>
        <dbReference type="SAM" id="MobiDB-lite"/>
    </source>
</evidence>
<accession>A0A151II62</accession>